<proteinExistence type="predicted"/>
<keyword evidence="3" id="KW-1185">Reference proteome</keyword>
<dbReference type="AlphaFoldDB" id="A0AAV1DNM5"/>
<accession>A0AAV1DNM5</accession>
<evidence type="ECO:0000313" key="3">
    <source>
        <dbReference type="Proteomes" id="UP001161247"/>
    </source>
</evidence>
<evidence type="ECO:0000256" key="1">
    <source>
        <dbReference type="SAM" id="Phobius"/>
    </source>
</evidence>
<keyword evidence="1" id="KW-1133">Transmembrane helix</keyword>
<protein>
    <submittedName>
        <fullName evidence="2">OLC1v1009269C1</fullName>
    </submittedName>
</protein>
<feature type="transmembrane region" description="Helical" evidence="1">
    <location>
        <begin position="145"/>
        <end position="165"/>
    </location>
</feature>
<keyword evidence="1" id="KW-0812">Transmembrane</keyword>
<feature type="transmembrane region" description="Helical" evidence="1">
    <location>
        <begin position="38"/>
        <end position="58"/>
    </location>
</feature>
<feature type="transmembrane region" description="Helical" evidence="1">
    <location>
        <begin position="78"/>
        <end position="99"/>
    </location>
</feature>
<dbReference type="Proteomes" id="UP001161247">
    <property type="component" value="Chromosome 6"/>
</dbReference>
<feature type="transmembrane region" description="Helical" evidence="1">
    <location>
        <begin position="106"/>
        <end position="139"/>
    </location>
</feature>
<sequence>MESPAHGTLLNLAEIDRNVSLAADHPDLVLLMTATPRVVLVVSAIGFLLIPATVLSFFEHVDPSVAQSVDNILRMIGFPLPIVALADILTLTAATLSLIPQLAEAFLMTFATLGVAPVIAASIQTLPIIIVALIALGIVESAEVAPMTVVPVTMAVSISHSFTLLSDRLVETLFMTAVTVLYTKTMLVRTESAPMITEPLWTLSIVEVATASETGLTVKSHEPIEGGSLPMIDVEPIQKTESAAGTVMA</sequence>
<dbReference type="EMBL" id="OX459123">
    <property type="protein sequence ID" value="CAI9109446.1"/>
    <property type="molecule type" value="Genomic_DNA"/>
</dbReference>
<keyword evidence="1" id="KW-0472">Membrane</keyword>
<gene>
    <name evidence="2" type="ORF">OLC1_LOCUS17348</name>
</gene>
<reference evidence="2" key="1">
    <citation type="submission" date="2023-03" db="EMBL/GenBank/DDBJ databases">
        <authorList>
            <person name="Julca I."/>
        </authorList>
    </citation>
    <scope>NUCLEOTIDE SEQUENCE</scope>
</reference>
<name>A0AAV1DNM5_OLDCO</name>
<evidence type="ECO:0000313" key="2">
    <source>
        <dbReference type="EMBL" id="CAI9109446.1"/>
    </source>
</evidence>
<organism evidence="2 3">
    <name type="scientific">Oldenlandia corymbosa var. corymbosa</name>
    <dbReference type="NCBI Taxonomy" id="529605"/>
    <lineage>
        <taxon>Eukaryota</taxon>
        <taxon>Viridiplantae</taxon>
        <taxon>Streptophyta</taxon>
        <taxon>Embryophyta</taxon>
        <taxon>Tracheophyta</taxon>
        <taxon>Spermatophyta</taxon>
        <taxon>Magnoliopsida</taxon>
        <taxon>eudicotyledons</taxon>
        <taxon>Gunneridae</taxon>
        <taxon>Pentapetalae</taxon>
        <taxon>asterids</taxon>
        <taxon>lamiids</taxon>
        <taxon>Gentianales</taxon>
        <taxon>Rubiaceae</taxon>
        <taxon>Rubioideae</taxon>
        <taxon>Spermacoceae</taxon>
        <taxon>Hedyotis-Oldenlandia complex</taxon>
        <taxon>Oldenlandia</taxon>
    </lineage>
</organism>